<name>A0A176S677_9GAMM</name>
<protein>
    <submittedName>
        <fullName evidence="1">Uncharacterized protein</fullName>
    </submittedName>
</protein>
<dbReference type="EMBL" id="LUTY01000351">
    <property type="protein sequence ID" value="OAD23467.1"/>
    <property type="molecule type" value="Genomic_DNA"/>
</dbReference>
<dbReference type="AlphaFoldDB" id="A0A176S677"/>
<proteinExistence type="predicted"/>
<dbReference type="Proteomes" id="UP000076962">
    <property type="component" value="Unassembled WGS sequence"/>
</dbReference>
<accession>A0A176S677</accession>
<gene>
    <name evidence="1" type="ORF">THIOM_000700</name>
</gene>
<keyword evidence="2" id="KW-1185">Reference proteome</keyword>
<feature type="non-terminal residue" evidence="1">
    <location>
        <position position="1"/>
    </location>
</feature>
<sequence>GGRFIKKLPGIEHIYTPCEGYALASLDMI</sequence>
<evidence type="ECO:0000313" key="1">
    <source>
        <dbReference type="EMBL" id="OAD23467.1"/>
    </source>
</evidence>
<evidence type="ECO:0000313" key="2">
    <source>
        <dbReference type="Proteomes" id="UP000076962"/>
    </source>
</evidence>
<comment type="caution">
    <text evidence="1">The sequence shown here is derived from an EMBL/GenBank/DDBJ whole genome shotgun (WGS) entry which is preliminary data.</text>
</comment>
<reference evidence="1 2" key="1">
    <citation type="submission" date="2016-05" db="EMBL/GenBank/DDBJ databases">
        <title>Single-cell genome of chain-forming Candidatus Thiomargarita nelsonii and comparison to other large sulfur-oxidizing bacteria.</title>
        <authorList>
            <person name="Winkel M."/>
            <person name="Salman V."/>
            <person name="Woyke T."/>
            <person name="Schulz-Vogt H."/>
            <person name="Richter M."/>
            <person name="Flood B."/>
            <person name="Bailey J."/>
            <person name="Amann R."/>
            <person name="Mussmann M."/>
        </authorList>
    </citation>
    <scope>NUCLEOTIDE SEQUENCE [LARGE SCALE GENOMIC DNA]</scope>
    <source>
        <strain evidence="1 2">THI036</strain>
    </source>
</reference>
<organism evidence="1 2">
    <name type="scientific">Candidatus Thiomargarita nelsonii</name>
    <dbReference type="NCBI Taxonomy" id="1003181"/>
    <lineage>
        <taxon>Bacteria</taxon>
        <taxon>Pseudomonadati</taxon>
        <taxon>Pseudomonadota</taxon>
        <taxon>Gammaproteobacteria</taxon>
        <taxon>Thiotrichales</taxon>
        <taxon>Thiotrichaceae</taxon>
        <taxon>Thiomargarita</taxon>
    </lineage>
</organism>